<dbReference type="STRING" id="565045.NOR51B_1124"/>
<dbReference type="AlphaFoldDB" id="B8KTF4"/>
<protein>
    <submittedName>
        <fullName evidence="1">Uncharacterized protein</fullName>
    </submittedName>
</protein>
<proteinExistence type="predicted"/>
<gene>
    <name evidence="1" type="ORF">NOR51B_1124</name>
</gene>
<evidence type="ECO:0000313" key="1">
    <source>
        <dbReference type="EMBL" id="EED35179.1"/>
    </source>
</evidence>
<organism evidence="1 2">
    <name type="scientific">Luminiphilus syltensis NOR5-1B</name>
    <dbReference type="NCBI Taxonomy" id="565045"/>
    <lineage>
        <taxon>Bacteria</taxon>
        <taxon>Pseudomonadati</taxon>
        <taxon>Pseudomonadota</taxon>
        <taxon>Gammaproteobacteria</taxon>
        <taxon>Cellvibrionales</taxon>
        <taxon>Halieaceae</taxon>
        <taxon>Luminiphilus</taxon>
    </lineage>
</organism>
<reference evidence="2" key="1">
    <citation type="journal article" date="2013" name="BMC Microbiol.">
        <title>Taxonomy and evolution of bacteriochlorophyll a-containing members of the OM60/NOR5 clade of marine gammaproteobacteria: description of Luminiphilus syltensis gen. nov., sp. nov., reclassification of Haliea rubra as Pseudohaliea rubra gen. nov., comb. nov., and emendation of Chromatocurvus halotolerans.</title>
        <authorList>
            <person name="Spring S."/>
            <person name="Riedel T."/>
            <person name="Sproer C."/>
            <person name="Yan S."/>
            <person name="Harder J."/>
            <person name="Fuchs B.M."/>
        </authorList>
    </citation>
    <scope>NUCLEOTIDE SEQUENCE [LARGE SCALE GENOMIC DNA]</scope>
    <source>
        <strain evidence="2">NOR51-B</strain>
    </source>
</reference>
<keyword evidence="2" id="KW-1185">Reference proteome</keyword>
<dbReference type="AntiFam" id="ANF00149">
    <property type="entry name" value="Shadow ORF (opposite cshA)"/>
</dbReference>
<accession>B8KTF4</accession>
<evidence type="ECO:0000313" key="2">
    <source>
        <dbReference type="Proteomes" id="UP000004699"/>
    </source>
</evidence>
<name>B8KTF4_9GAMM</name>
<sequence>MGQPKGESRFNYISSEFQFDSSGIRISAAVDHTIGFVQHEGLEVFQLVCALLQMILGAAARADNDVIVT</sequence>
<dbReference type="EMBL" id="DS999411">
    <property type="protein sequence ID" value="EED35179.1"/>
    <property type="molecule type" value="Genomic_DNA"/>
</dbReference>
<dbReference type="Proteomes" id="UP000004699">
    <property type="component" value="Unassembled WGS sequence"/>
</dbReference>
<dbReference type="HOGENOM" id="CLU_2770944_0_0_6"/>